<feature type="compositionally biased region" description="Acidic residues" evidence="1">
    <location>
        <begin position="558"/>
        <end position="576"/>
    </location>
</feature>
<feature type="compositionally biased region" description="Low complexity" evidence="1">
    <location>
        <begin position="331"/>
        <end position="346"/>
    </location>
</feature>
<organism evidence="2 3">
    <name type="scientific">Haloferax denitrificans ATCC 35960</name>
    <dbReference type="NCBI Taxonomy" id="662478"/>
    <lineage>
        <taxon>Archaea</taxon>
        <taxon>Methanobacteriati</taxon>
        <taxon>Methanobacteriota</taxon>
        <taxon>Stenosarchaea group</taxon>
        <taxon>Halobacteria</taxon>
        <taxon>Halobacteriales</taxon>
        <taxon>Haloferacaceae</taxon>
        <taxon>Haloferax</taxon>
    </lineage>
</organism>
<feature type="region of interest" description="Disordered" evidence="1">
    <location>
        <begin position="256"/>
        <end position="578"/>
    </location>
</feature>
<feature type="compositionally biased region" description="Low complexity" evidence="1">
    <location>
        <begin position="406"/>
        <end position="424"/>
    </location>
</feature>
<dbReference type="PATRIC" id="fig|662478.6.peg.908"/>
<dbReference type="EMBL" id="AOLP01000005">
    <property type="protein sequence ID" value="EMA07224.1"/>
    <property type="molecule type" value="Genomic_DNA"/>
</dbReference>
<feature type="compositionally biased region" description="Acidic residues" evidence="1">
    <location>
        <begin position="496"/>
        <end position="550"/>
    </location>
</feature>
<feature type="compositionally biased region" description="Low complexity" evidence="1">
    <location>
        <begin position="354"/>
        <end position="367"/>
    </location>
</feature>
<feature type="compositionally biased region" description="Acidic residues" evidence="1">
    <location>
        <begin position="256"/>
        <end position="327"/>
    </location>
</feature>
<name>M0JGT5_9EURY</name>
<feature type="compositionally biased region" description="Low complexity" evidence="1">
    <location>
        <begin position="446"/>
        <end position="458"/>
    </location>
</feature>
<dbReference type="Proteomes" id="UP000011553">
    <property type="component" value="Unassembled WGS sequence"/>
</dbReference>
<feature type="compositionally biased region" description="Acidic residues" evidence="1">
    <location>
        <begin position="459"/>
        <end position="484"/>
    </location>
</feature>
<evidence type="ECO:0000256" key="1">
    <source>
        <dbReference type="SAM" id="MobiDB-lite"/>
    </source>
</evidence>
<dbReference type="RefSeq" id="WP_004968111.1">
    <property type="nucleotide sequence ID" value="NZ_AOLP01000005.1"/>
</dbReference>
<feature type="compositionally biased region" description="Acidic residues" evidence="1">
    <location>
        <begin position="425"/>
        <end position="445"/>
    </location>
</feature>
<evidence type="ECO:0000313" key="2">
    <source>
        <dbReference type="EMBL" id="EMA07224.1"/>
    </source>
</evidence>
<accession>M0JGT5</accession>
<proteinExistence type="predicted"/>
<gene>
    <name evidence="2" type="ORF">C438_04777</name>
</gene>
<protein>
    <submittedName>
        <fullName evidence="2">Rpa-associated protein</fullName>
    </submittedName>
</protein>
<sequence length="637" mass="66627">MSASPVVGTREIAYRVFAAEFDDASLSYSESDEERAPNYVVTPTGARLNRTFVAGVLTEVEHVNDEVLRGRIADPTGAFVTYAGQYQPEPMAYLDAATPPAFVSLAGKARTYEPDDADVVYSSVRPESVNTVDADVRDRWIVSAAEATLRRIAVFDEALSMPHRGDDLTRALEARGVDPTLAAGIPRAIDHYGTTRTYLEALREVAVQALELVAGDRDQVDHLDVAPGDGGDAVLGPLPELDLEPAESVDIEVGDADAEEGDELGEPEPDAGEVEADPDEFEAESESEPVADEPEPELDDGTESEAVEPESESEPVAEPESEPESAPEPEPVAAETTAATESQSEASEPEPESEPSATAESEPVEAADLTSEPEPATDSLDDDSEPDFDAGADDGALGDFEDDAPDAGTTDAGSLDESGSGTLGDFDDGFDDPDPDPEPETDAPADDSATASTDSASADADDSVDPDGMYELDEDERAEIESEFGTEFTSGADVDPAGEADIDVPDADDLTEQLEDEPAAAAEPEPEPEADAAAEPEPAVESEPEPEPEPTPDAASAGDEDEADADADESAEDIDLESVVVDAMDDLDGGDGATRDEVVAAVVDEYGADPGAVEDAIQEALLGGRCYEPQDGVLKAI</sequence>
<evidence type="ECO:0000313" key="3">
    <source>
        <dbReference type="Proteomes" id="UP000011553"/>
    </source>
</evidence>
<keyword evidence="3" id="KW-1185">Reference proteome</keyword>
<dbReference type="AlphaFoldDB" id="M0JGT5"/>
<feature type="compositionally biased region" description="Acidic residues" evidence="1">
    <location>
        <begin position="379"/>
        <end position="392"/>
    </location>
</feature>
<reference evidence="2 3" key="1">
    <citation type="journal article" date="2014" name="PLoS Genet.">
        <title>Phylogenetically driven sequencing of extremely halophilic archaea reveals strategies for static and dynamic osmo-response.</title>
        <authorList>
            <person name="Becker E.A."/>
            <person name="Seitzer P.M."/>
            <person name="Tritt A."/>
            <person name="Larsen D."/>
            <person name="Krusor M."/>
            <person name="Yao A.I."/>
            <person name="Wu D."/>
            <person name="Madern D."/>
            <person name="Eisen J.A."/>
            <person name="Darling A.E."/>
            <person name="Facciotti M.T."/>
        </authorList>
    </citation>
    <scope>NUCLEOTIDE SEQUENCE [LARGE SCALE GENOMIC DNA]</scope>
    <source>
        <strain evidence="2 3">ATCC 35960</strain>
    </source>
</reference>
<comment type="caution">
    <text evidence="2">The sequence shown here is derived from an EMBL/GenBank/DDBJ whole genome shotgun (WGS) entry which is preliminary data.</text>
</comment>